<organism evidence="3">
    <name type="scientific">Caldiarchaeum subterraneum</name>
    <dbReference type="NCBI Taxonomy" id="311458"/>
    <lineage>
        <taxon>Archaea</taxon>
        <taxon>Nitrososphaerota</taxon>
        <taxon>Candidatus Caldarchaeales</taxon>
        <taxon>Candidatus Caldarchaeaceae</taxon>
        <taxon>Candidatus Caldarchaeum</taxon>
    </lineage>
</organism>
<evidence type="ECO:0000256" key="1">
    <source>
        <dbReference type="SAM" id="MobiDB-lite"/>
    </source>
</evidence>
<feature type="domain" description="Aldehyde ferredoxin oxidoreductase C-terminal" evidence="2">
    <location>
        <begin position="10"/>
        <end position="60"/>
    </location>
</feature>
<dbReference type="Gene3D" id="1.10.569.10">
    <property type="entry name" value="Aldehyde Ferredoxin Oxidoreductase Protein, subunit A, domain 2"/>
    <property type="match status" value="1"/>
</dbReference>
<dbReference type="GO" id="GO:0016625">
    <property type="term" value="F:oxidoreductase activity, acting on the aldehyde or oxo group of donors, iron-sulfur protein as acceptor"/>
    <property type="evidence" value="ECO:0007669"/>
    <property type="project" value="InterPro"/>
</dbReference>
<dbReference type="GO" id="GO:0009055">
    <property type="term" value="F:electron transfer activity"/>
    <property type="evidence" value="ECO:0007669"/>
    <property type="project" value="InterPro"/>
</dbReference>
<feature type="compositionally biased region" description="Basic and acidic residues" evidence="1">
    <location>
        <begin position="61"/>
        <end position="78"/>
    </location>
</feature>
<dbReference type="GO" id="GO:0051536">
    <property type="term" value="F:iron-sulfur cluster binding"/>
    <property type="evidence" value="ECO:0007669"/>
    <property type="project" value="InterPro"/>
</dbReference>
<proteinExistence type="predicted"/>
<comment type="caution">
    <text evidence="3">The sequence shown here is derived from an EMBL/GenBank/DDBJ whole genome shotgun (WGS) entry which is preliminary data.</text>
</comment>
<protein>
    <recommendedName>
        <fullName evidence="2">Aldehyde ferredoxin oxidoreductase C-terminal domain-containing protein</fullName>
    </recommendedName>
</protein>
<dbReference type="InterPro" id="IPR013984">
    <property type="entry name" value="Ald_Fedxn_OxRdtase_dom2"/>
</dbReference>
<dbReference type="InterPro" id="IPR036021">
    <property type="entry name" value="Tungsten_al_ferr_oxy-like_C"/>
</dbReference>
<dbReference type="AlphaFoldDB" id="A0A7C5QI87"/>
<dbReference type="EMBL" id="DRWN01000003">
    <property type="protein sequence ID" value="HHK67554.1"/>
    <property type="molecule type" value="Genomic_DNA"/>
</dbReference>
<sequence length="78" mass="8639">MKKILDSAITGPRKGGLSVYGTAVLVNVVNEIGAWPTKNAKDTQFESAYYLSGENLAARQKNGERRSHQSRGNQERHH</sequence>
<dbReference type="Pfam" id="PF01314">
    <property type="entry name" value="AFOR_C"/>
    <property type="match status" value="1"/>
</dbReference>
<evidence type="ECO:0000313" key="3">
    <source>
        <dbReference type="EMBL" id="HHK67554.1"/>
    </source>
</evidence>
<name>A0A7C5QI87_CALS0</name>
<evidence type="ECO:0000259" key="2">
    <source>
        <dbReference type="Pfam" id="PF01314"/>
    </source>
</evidence>
<gene>
    <name evidence="3" type="ORF">ENM11_00145</name>
</gene>
<reference evidence="3" key="1">
    <citation type="journal article" date="2020" name="mSystems">
        <title>Genome- and Community-Level Interaction Insights into Carbon Utilization and Element Cycling Functions of Hydrothermarchaeota in Hydrothermal Sediment.</title>
        <authorList>
            <person name="Zhou Z."/>
            <person name="Liu Y."/>
            <person name="Xu W."/>
            <person name="Pan J."/>
            <person name="Luo Z.H."/>
            <person name="Li M."/>
        </authorList>
    </citation>
    <scope>NUCLEOTIDE SEQUENCE [LARGE SCALE GENOMIC DNA]</scope>
    <source>
        <strain evidence="3">SpSt-1056</strain>
    </source>
</reference>
<accession>A0A7C5QI87</accession>
<dbReference type="SUPFAM" id="SSF48310">
    <property type="entry name" value="Aldehyde ferredoxin oxidoreductase, C-terminal domains"/>
    <property type="match status" value="1"/>
</dbReference>
<feature type="region of interest" description="Disordered" evidence="1">
    <location>
        <begin position="56"/>
        <end position="78"/>
    </location>
</feature>
<dbReference type="InterPro" id="IPR001203">
    <property type="entry name" value="OxRdtase_Ald_Fedxn_C"/>
</dbReference>